<sequence>MHKCSLRALRGWTDEKTEGGYVRKWVDGSTPFKVEDCKLGFWVFGFDFGKGHSSGPVEDVAGTAFGGDEDGDCFSFLTALTNEISQQLRFFQAILLKEKVCLCPMVLYALECWISLERNDFFFCLKASDYVQNGDFRKKRIDG</sequence>
<protein>
    <submittedName>
        <fullName evidence="1">Uncharacterized protein</fullName>
    </submittedName>
</protein>
<keyword evidence="2" id="KW-1185">Reference proteome</keyword>
<name>A0A8X6GEH8_TRICU</name>
<dbReference type="OrthoDB" id="6419542at2759"/>
<reference evidence="1" key="1">
    <citation type="submission" date="2020-07" db="EMBL/GenBank/DDBJ databases">
        <title>Multicomponent nature underlies the extraordinary mechanical properties of spider dragline silk.</title>
        <authorList>
            <person name="Kono N."/>
            <person name="Nakamura H."/>
            <person name="Mori M."/>
            <person name="Yoshida Y."/>
            <person name="Ohtoshi R."/>
            <person name="Malay A.D."/>
            <person name="Moran D.A.P."/>
            <person name="Tomita M."/>
            <person name="Numata K."/>
            <person name="Arakawa K."/>
        </authorList>
    </citation>
    <scope>NUCLEOTIDE SEQUENCE</scope>
</reference>
<proteinExistence type="predicted"/>
<dbReference type="AlphaFoldDB" id="A0A8X6GEH8"/>
<comment type="caution">
    <text evidence="1">The sequence shown here is derived from an EMBL/GenBank/DDBJ whole genome shotgun (WGS) entry which is preliminary data.</text>
</comment>
<dbReference type="EMBL" id="BMAO01015530">
    <property type="protein sequence ID" value="GFR02268.1"/>
    <property type="molecule type" value="Genomic_DNA"/>
</dbReference>
<gene>
    <name evidence="1" type="ORF">TNCT_365661</name>
</gene>
<organism evidence="1 2">
    <name type="scientific">Trichonephila clavata</name>
    <name type="common">Joro spider</name>
    <name type="synonym">Nephila clavata</name>
    <dbReference type="NCBI Taxonomy" id="2740835"/>
    <lineage>
        <taxon>Eukaryota</taxon>
        <taxon>Metazoa</taxon>
        <taxon>Ecdysozoa</taxon>
        <taxon>Arthropoda</taxon>
        <taxon>Chelicerata</taxon>
        <taxon>Arachnida</taxon>
        <taxon>Araneae</taxon>
        <taxon>Araneomorphae</taxon>
        <taxon>Entelegynae</taxon>
        <taxon>Araneoidea</taxon>
        <taxon>Nephilidae</taxon>
        <taxon>Trichonephila</taxon>
    </lineage>
</organism>
<dbReference type="Proteomes" id="UP000887116">
    <property type="component" value="Unassembled WGS sequence"/>
</dbReference>
<evidence type="ECO:0000313" key="1">
    <source>
        <dbReference type="EMBL" id="GFR02268.1"/>
    </source>
</evidence>
<evidence type="ECO:0000313" key="2">
    <source>
        <dbReference type="Proteomes" id="UP000887116"/>
    </source>
</evidence>
<accession>A0A8X6GEH8</accession>